<dbReference type="InterPro" id="IPR023234">
    <property type="entry name" value="NarG-like_domain"/>
</dbReference>
<dbReference type="InterPro" id="IPR051936">
    <property type="entry name" value="Heme-iron_electron_transfer"/>
</dbReference>
<evidence type="ECO:0000256" key="13">
    <source>
        <dbReference type="SAM" id="Phobius"/>
    </source>
</evidence>
<evidence type="ECO:0000256" key="4">
    <source>
        <dbReference type="ARBA" id="ARBA00022617"/>
    </source>
</evidence>
<keyword evidence="11" id="KW-0534">Nitrate assimilation</keyword>
<evidence type="ECO:0000259" key="14">
    <source>
        <dbReference type="Pfam" id="PF02665"/>
    </source>
</evidence>
<evidence type="ECO:0000256" key="6">
    <source>
        <dbReference type="ARBA" id="ARBA00022723"/>
    </source>
</evidence>
<proteinExistence type="predicted"/>
<evidence type="ECO:0000313" key="15">
    <source>
        <dbReference type="EMBL" id="GAA1784773.1"/>
    </source>
</evidence>
<evidence type="ECO:0000256" key="8">
    <source>
        <dbReference type="ARBA" id="ARBA00022989"/>
    </source>
</evidence>
<keyword evidence="2" id="KW-0813">Transport</keyword>
<evidence type="ECO:0000256" key="11">
    <source>
        <dbReference type="ARBA" id="ARBA00023063"/>
    </source>
</evidence>
<reference evidence="16" key="1">
    <citation type="journal article" date="2019" name="Int. J. Syst. Evol. Microbiol.">
        <title>The Global Catalogue of Microorganisms (GCM) 10K type strain sequencing project: providing services to taxonomists for standard genome sequencing and annotation.</title>
        <authorList>
            <consortium name="The Broad Institute Genomics Platform"/>
            <consortium name="The Broad Institute Genome Sequencing Center for Infectious Disease"/>
            <person name="Wu L."/>
            <person name="Ma J."/>
        </authorList>
    </citation>
    <scope>NUCLEOTIDE SEQUENCE [LARGE SCALE GENOMIC DNA]</scope>
    <source>
        <strain evidence="16">JCM 13250</strain>
    </source>
</reference>
<keyword evidence="10" id="KW-0408">Iron</keyword>
<evidence type="ECO:0000256" key="12">
    <source>
        <dbReference type="ARBA" id="ARBA00023136"/>
    </source>
</evidence>
<feature type="transmembrane region" description="Helical" evidence="13">
    <location>
        <begin position="32"/>
        <end position="58"/>
    </location>
</feature>
<evidence type="ECO:0000256" key="7">
    <source>
        <dbReference type="ARBA" id="ARBA00022982"/>
    </source>
</evidence>
<dbReference type="EMBL" id="BAAALT010000004">
    <property type="protein sequence ID" value="GAA1784773.1"/>
    <property type="molecule type" value="Genomic_DNA"/>
</dbReference>
<dbReference type="SUPFAM" id="SSF103501">
    <property type="entry name" value="Respiratory nitrate reductase 1 gamma chain"/>
    <property type="match status" value="1"/>
</dbReference>
<dbReference type="Pfam" id="PF02665">
    <property type="entry name" value="Nitrate_red_gam"/>
    <property type="match status" value="1"/>
</dbReference>
<keyword evidence="7" id="KW-0249">Electron transport</keyword>
<protein>
    <recommendedName>
        <fullName evidence="14">NarG-like domain-containing protein</fullName>
    </recommendedName>
</protein>
<dbReference type="PANTHER" id="PTHR30598:SF3">
    <property type="entry name" value="RESPIRATORY NITRATE REDUCTASE 1 GAMMA CHAIN"/>
    <property type="match status" value="1"/>
</dbReference>
<dbReference type="NCBIfam" id="TIGR00351">
    <property type="entry name" value="narI"/>
    <property type="match status" value="1"/>
</dbReference>
<dbReference type="InterPro" id="IPR003816">
    <property type="entry name" value="Nitrate_red_gam"/>
</dbReference>
<dbReference type="Proteomes" id="UP001500218">
    <property type="component" value="Unassembled WGS sequence"/>
</dbReference>
<evidence type="ECO:0000256" key="5">
    <source>
        <dbReference type="ARBA" id="ARBA00022692"/>
    </source>
</evidence>
<keyword evidence="16" id="KW-1185">Reference proteome</keyword>
<name>A0ABP4XMA9_9ACTN</name>
<evidence type="ECO:0000256" key="2">
    <source>
        <dbReference type="ARBA" id="ARBA00022448"/>
    </source>
</evidence>
<evidence type="ECO:0000256" key="1">
    <source>
        <dbReference type="ARBA" id="ARBA00004651"/>
    </source>
</evidence>
<keyword evidence="12 13" id="KW-0472">Membrane</keyword>
<keyword evidence="5 13" id="KW-0812">Transmembrane</keyword>
<feature type="transmembrane region" description="Helical" evidence="13">
    <location>
        <begin position="137"/>
        <end position="163"/>
    </location>
</feature>
<comment type="subcellular location">
    <subcellularLocation>
        <location evidence="1">Cell membrane</location>
        <topology evidence="1">Multi-pass membrane protein</topology>
    </subcellularLocation>
</comment>
<comment type="caution">
    <text evidence="15">The sequence shown here is derived from an EMBL/GenBank/DDBJ whole genome shotgun (WGS) entry which is preliminary data.</text>
</comment>
<keyword evidence="8 13" id="KW-1133">Transmembrane helix</keyword>
<dbReference type="InterPro" id="IPR036197">
    <property type="entry name" value="NarG-like_sf"/>
</dbReference>
<accession>A0ABP4XMA9</accession>
<keyword evidence="6" id="KW-0479">Metal-binding</keyword>
<gene>
    <name evidence="15" type="ORF">GCM10009682_03650</name>
</gene>
<organism evidence="15 16">
    <name type="scientific">Luedemannella flava</name>
    <dbReference type="NCBI Taxonomy" id="349316"/>
    <lineage>
        <taxon>Bacteria</taxon>
        <taxon>Bacillati</taxon>
        <taxon>Actinomycetota</taxon>
        <taxon>Actinomycetes</taxon>
        <taxon>Micromonosporales</taxon>
        <taxon>Micromonosporaceae</taxon>
        <taxon>Luedemannella</taxon>
    </lineage>
</organism>
<feature type="domain" description="NarG-like" evidence="14">
    <location>
        <begin position="2"/>
        <end position="167"/>
    </location>
</feature>
<dbReference type="Gene3D" id="1.20.950.20">
    <property type="entry name" value="Transmembrane di-heme cytochromes, Chain C"/>
    <property type="match status" value="1"/>
</dbReference>
<keyword evidence="9" id="KW-0560">Oxidoreductase</keyword>
<feature type="transmembrane region" description="Helical" evidence="13">
    <location>
        <begin position="70"/>
        <end position="91"/>
    </location>
</feature>
<sequence>MLHLGVITVFVGHVLGLLVPRRWTAALGISDRFYHLISVTAGTLAGVVIVAGLALLVARRVHLSALRRSSTATDVVMYALLAVVVLLGLWAKAGVNMLGQGHDYRETVAVWFRGVLVLRPDASLMTGVPVLMQLHTLAALALMAIWPITRLVHAWAVTIGVLWRPRPVRVDRPHAG</sequence>
<evidence type="ECO:0000256" key="3">
    <source>
        <dbReference type="ARBA" id="ARBA00022475"/>
    </source>
</evidence>
<keyword evidence="4" id="KW-0349">Heme</keyword>
<dbReference type="PANTHER" id="PTHR30598">
    <property type="entry name" value="NITRATE REDUCTASE PRIVATE CHAPERONE, REDOX ENZYME MATURATION PROTEIN REMP FAMILY"/>
    <property type="match status" value="1"/>
</dbReference>
<keyword evidence="3" id="KW-1003">Cell membrane</keyword>
<evidence type="ECO:0000256" key="9">
    <source>
        <dbReference type="ARBA" id="ARBA00023002"/>
    </source>
</evidence>
<evidence type="ECO:0000313" key="16">
    <source>
        <dbReference type="Proteomes" id="UP001500218"/>
    </source>
</evidence>
<evidence type="ECO:0000256" key="10">
    <source>
        <dbReference type="ARBA" id="ARBA00023004"/>
    </source>
</evidence>